<dbReference type="AlphaFoldDB" id="A0A6G9AUC9"/>
<dbReference type="GO" id="GO:0016747">
    <property type="term" value="F:acyltransferase activity, transferring groups other than amino-acyl groups"/>
    <property type="evidence" value="ECO:0007669"/>
    <property type="project" value="InterPro"/>
</dbReference>
<protein>
    <submittedName>
        <fullName evidence="2">GNAT family N-acetyltransferase</fullName>
    </submittedName>
</protein>
<keyword evidence="2" id="KW-0808">Transferase</keyword>
<dbReference type="KEGG" id="spib:G8759_26270"/>
<proteinExistence type="predicted"/>
<keyword evidence="3" id="KW-1185">Reference proteome</keyword>
<reference evidence="2 3" key="1">
    <citation type="submission" date="2020-03" db="EMBL/GenBank/DDBJ databases">
        <authorList>
            <person name="Kim M.K."/>
        </authorList>
    </citation>
    <scope>NUCLEOTIDE SEQUENCE [LARGE SCALE GENOMIC DNA]</scope>
    <source>
        <strain evidence="2 3">BT328</strain>
    </source>
</reference>
<gene>
    <name evidence="2" type="ORF">G8759_26270</name>
</gene>
<dbReference type="EMBL" id="CP050063">
    <property type="protein sequence ID" value="QIP15885.1"/>
    <property type="molecule type" value="Genomic_DNA"/>
</dbReference>
<sequence>MYFLRIVGRHPYLTHIQPWYEQSFPMEERRSFDQLLHILHYPDMHFVALVDDEQPVGFIVFWQWENLIYVEHFAIDPDKRGQQIGQKALQLLLKLNASYVALEVELPTDDLSRRRIHFYERQGFSMNAFDYRQPPYRLGGTEIPMKLMSQPAIPDQETFSHLSQQLREKVYERFYYAL</sequence>
<dbReference type="InterPro" id="IPR016181">
    <property type="entry name" value="Acyl_CoA_acyltransferase"/>
</dbReference>
<name>A0A6G9AUC9_9BACT</name>
<dbReference type="InterPro" id="IPR000182">
    <property type="entry name" value="GNAT_dom"/>
</dbReference>
<dbReference type="CDD" id="cd04301">
    <property type="entry name" value="NAT_SF"/>
    <property type="match status" value="1"/>
</dbReference>
<dbReference type="Pfam" id="PF00583">
    <property type="entry name" value="Acetyltransf_1"/>
    <property type="match status" value="1"/>
</dbReference>
<accession>A0A6G9AUC9</accession>
<dbReference type="Proteomes" id="UP000501802">
    <property type="component" value="Chromosome"/>
</dbReference>
<dbReference type="SUPFAM" id="SSF55729">
    <property type="entry name" value="Acyl-CoA N-acyltransferases (Nat)"/>
    <property type="match status" value="1"/>
</dbReference>
<evidence type="ECO:0000313" key="3">
    <source>
        <dbReference type="Proteomes" id="UP000501802"/>
    </source>
</evidence>
<evidence type="ECO:0000313" key="2">
    <source>
        <dbReference type="EMBL" id="QIP15885.1"/>
    </source>
</evidence>
<dbReference type="PROSITE" id="PS51186">
    <property type="entry name" value="GNAT"/>
    <property type="match status" value="1"/>
</dbReference>
<dbReference type="RefSeq" id="WP_167215028.1">
    <property type="nucleotide sequence ID" value="NZ_CP050063.1"/>
</dbReference>
<feature type="domain" description="N-acetyltransferase" evidence="1">
    <location>
        <begin position="2"/>
        <end position="150"/>
    </location>
</feature>
<dbReference type="Gene3D" id="3.40.630.30">
    <property type="match status" value="1"/>
</dbReference>
<evidence type="ECO:0000259" key="1">
    <source>
        <dbReference type="PROSITE" id="PS51186"/>
    </source>
</evidence>
<organism evidence="2 3">
    <name type="scientific">Spirosoma aureum</name>
    <dbReference type="NCBI Taxonomy" id="2692134"/>
    <lineage>
        <taxon>Bacteria</taxon>
        <taxon>Pseudomonadati</taxon>
        <taxon>Bacteroidota</taxon>
        <taxon>Cytophagia</taxon>
        <taxon>Cytophagales</taxon>
        <taxon>Cytophagaceae</taxon>
        <taxon>Spirosoma</taxon>
    </lineage>
</organism>